<accession>A0A501WIA2</accession>
<dbReference type="RefSeq" id="WP_140455071.1">
    <property type="nucleotide sequence ID" value="NZ_VFRP01000017.1"/>
</dbReference>
<dbReference type="PIRSF" id="PIRSF028304">
    <property type="entry name" value="UCP028304"/>
    <property type="match status" value="1"/>
</dbReference>
<sequence>MDRAFLEYYEEELAHVRGLAGEFAALHPAIARNLALDTVPCPDPYVERLLEGVAFLSARTRLKLDAEGGRFARAVLDALYPDLIAPTPATGMVALRPAQQVRTMRAGHVVPRGTRLVAGLRPGLSTRATYTTAQDVTLWPIEIAGAAYHQDRAALAAAGIGAAVGMSGGGGETGEAALRLTLRRSGGPLAELALDRLDLHFHDRSRAPALFDTLFGAVAAVGARPAAPPGKPGSALFPVEGPSMIGLRDDEALMPRTRPGFEGYRLLREYFMMPERFHFVRIEGLRPVVARCDGDLEVVFLLRRPAPVLADLKPADLGLFTTPIVNLFERECDMVEVDPRRPRQVLHADRARPRDFEIYRIIRLEDADRDGPEARIPALFDFDQNSGGPVWWAERRPRRAGEDERRRGRLRTSYAGDDVFVSLSHPAAEAPAKPVARLDPRALCTNRDLALIDDQPALTLESGDPVQGVTLIGSLRPPRPALAPGPETRAGESRADELAWRLVAQLSLNHLGLAVEGQALEPLRATLELYADRGDPALARHVRGLTAVTARPVIERLPVAGPMCFGRGTEITLEIDETRFAGHAALLLPALLARLFARYAAVNAFARTRTRLARGHEEVSWPMTLGNRGLI</sequence>
<gene>
    <name evidence="1" type="primary">tssF</name>
    <name evidence="1" type="ORF">FJM51_15600</name>
</gene>
<organism evidence="1 2">
    <name type="scientific">Amaricoccus solimangrovi</name>
    <dbReference type="NCBI Taxonomy" id="2589815"/>
    <lineage>
        <taxon>Bacteria</taxon>
        <taxon>Pseudomonadati</taxon>
        <taxon>Pseudomonadota</taxon>
        <taxon>Alphaproteobacteria</taxon>
        <taxon>Rhodobacterales</taxon>
        <taxon>Paracoccaceae</taxon>
        <taxon>Amaricoccus</taxon>
    </lineage>
</organism>
<dbReference type="InterPro" id="IPR010272">
    <property type="entry name" value="T6SS_TssF"/>
</dbReference>
<reference evidence="1 2" key="1">
    <citation type="submission" date="2019-06" db="EMBL/GenBank/DDBJ databases">
        <title>A novel bacterium of genus Amaricoccus, isolated from marine sediment.</title>
        <authorList>
            <person name="Huang H."/>
            <person name="Mo K."/>
            <person name="Hu Y."/>
        </authorList>
    </citation>
    <scope>NUCLEOTIDE SEQUENCE [LARGE SCALE GENOMIC DNA]</scope>
    <source>
        <strain evidence="1 2">HB172011</strain>
    </source>
</reference>
<comment type="caution">
    <text evidence="1">The sequence shown here is derived from an EMBL/GenBank/DDBJ whole genome shotgun (WGS) entry which is preliminary data.</text>
</comment>
<evidence type="ECO:0000313" key="2">
    <source>
        <dbReference type="Proteomes" id="UP000319255"/>
    </source>
</evidence>
<dbReference type="EMBL" id="VFRP01000017">
    <property type="protein sequence ID" value="TPE49098.1"/>
    <property type="molecule type" value="Genomic_DNA"/>
</dbReference>
<keyword evidence="2" id="KW-1185">Reference proteome</keyword>
<dbReference type="AlphaFoldDB" id="A0A501WIA2"/>
<dbReference type="NCBIfam" id="TIGR03359">
    <property type="entry name" value="VI_chp_6"/>
    <property type="match status" value="1"/>
</dbReference>
<dbReference type="PANTHER" id="PTHR35370">
    <property type="entry name" value="CYTOPLASMIC PROTEIN-RELATED-RELATED"/>
    <property type="match status" value="1"/>
</dbReference>
<dbReference type="PANTHER" id="PTHR35370:SF1">
    <property type="entry name" value="TYPE VI SECRETION SYSTEM COMPONENT TSSF1"/>
    <property type="match status" value="1"/>
</dbReference>
<evidence type="ECO:0000313" key="1">
    <source>
        <dbReference type="EMBL" id="TPE49098.1"/>
    </source>
</evidence>
<dbReference type="Proteomes" id="UP000319255">
    <property type="component" value="Unassembled WGS sequence"/>
</dbReference>
<dbReference type="OrthoDB" id="9763676at2"/>
<name>A0A501WIA2_9RHOB</name>
<proteinExistence type="predicted"/>
<protein>
    <submittedName>
        <fullName evidence="1">Type VI secretion system baseplate subunit TssF</fullName>
    </submittedName>
</protein>
<dbReference type="Pfam" id="PF05947">
    <property type="entry name" value="T6SS_TssF"/>
    <property type="match status" value="1"/>
</dbReference>